<sequence>MYFRIFLCVFGLFFSACFDGDTKSKIEEKQKQIPKKEDNITQEDLEQNLLKNKLKEEQKIRLEELSQELHNKQKIENIKSSPYGEGLKKHTEFFENFYHRKDLPKNATKNNPQNFLDKAYEHQKTQIERLRKEQDRVN</sequence>
<dbReference type="Proteomes" id="UP000249746">
    <property type="component" value="Unassembled WGS sequence"/>
</dbReference>
<evidence type="ECO:0008006" key="3">
    <source>
        <dbReference type="Google" id="ProtNLM"/>
    </source>
</evidence>
<reference evidence="1 2" key="1">
    <citation type="submission" date="2017-03" db="EMBL/GenBank/DDBJ databases">
        <title>Genomic and clinical evidence uncovers the enterohepatic species Helicobacter valdiviensis as a potential human intestinal pathogen.</title>
        <authorList>
            <person name="Fresia P."/>
            <person name="Jara R."/>
            <person name="Sierra R."/>
            <person name="Ferres I."/>
            <person name="Greif G."/>
            <person name="Iraola G."/>
            <person name="Collado L."/>
        </authorList>
    </citation>
    <scope>NUCLEOTIDE SEQUENCE [LARGE SCALE GENOMIC DNA]</scope>
    <source>
        <strain evidence="1 2">WBE14</strain>
    </source>
</reference>
<evidence type="ECO:0000313" key="2">
    <source>
        <dbReference type="Proteomes" id="UP000249746"/>
    </source>
</evidence>
<accession>A0A2W6MZD3</accession>
<name>A0A2W6MZD3_9HELI</name>
<proteinExistence type="predicted"/>
<evidence type="ECO:0000313" key="1">
    <source>
        <dbReference type="EMBL" id="PZT48708.1"/>
    </source>
</evidence>
<dbReference type="AlphaFoldDB" id="A0A2W6MZD3"/>
<organism evidence="1 2">
    <name type="scientific">Helicobacter valdiviensis</name>
    <dbReference type="NCBI Taxonomy" id="1458358"/>
    <lineage>
        <taxon>Bacteria</taxon>
        <taxon>Pseudomonadati</taxon>
        <taxon>Campylobacterota</taxon>
        <taxon>Epsilonproteobacteria</taxon>
        <taxon>Campylobacterales</taxon>
        <taxon>Helicobacteraceae</taxon>
        <taxon>Helicobacter</taxon>
    </lineage>
</organism>
<keyword evidence="2" id="KW-1185">Reference proteome</keyword>
<dbReference type="EMBL" id="NBIU01000004">
    <property type="protein sequence ID" value="PZT48708.1"/>
    <property type="molecule type" value="Genomic_DNA"/>
</dbReference>
<gene>
    <name evidence="1" type="ORF">B6S12_02370</name>
</gene>
<dbReference type="OrthoDB" id="5325463at2"/>
<dbReference type="RefSeq" id="WP_111229228.1">
    <property type="nucleotide sequence ID" value="NZ_NBIU01000004.1"/>
</dbReference>
<protein>
    <recommendedName>
        <fullName evidence="3">Lipoprotein</fullName>
    </recommendedName>
</protein>
<comment type="caution">
    <text evidence="1">The sequence shown here is derived from an EMBL/GenBank/DDBJ whole genome shotgun (WGS) entry which is preliminary data.</text>
</comment>
<dbReference type="PROSITE" id="PS51257">
    <property type="entry name" value="PROKAR_LIPOPROTEIN"/>
    <property type="match status" value="1"/>
</dbReference>